<dbReference type="SUPFAM" id="SSF69572">
    <property type="entry name" value="Activating enzymes of the ubiquitin-like proteins"/>
    <property type="match status" value="1"/>
</dbReference>
<dbReference type="PANTHER" id="PTHR10953">
    <property type="entry name" value="UBIQUITIN-ACTIVATING ENZYME E1"/>
    <property type="match status" value="1"/>
</dbReference>
<reference evidence="2 3" key="1">
    <citation type="submission" date="2019-03" db="EMBL/GenBank/DDBJ databases">
        <title>Draft genome sequences of novel Actinobacteria.</title>
        <authorList>
            <person name="Sahin N."/>
            <person name="Ay H."/>
            <person name="Saygin H."/>
        </authorList>
    </citation>
    <scope>NUCLEOTIDE SEQUENCE [LARGE SCALE GENOMIC DNA]</scope>
    <source>
        <strain evidence="2 3">6K102</strain>
    </source>
</reference>
<evidence type="ECO:0000259" key="1">
    <source>
        <dbReference type="Pfam" id="PF00899"/>
    </source>
</evidence>
<dbReference type="Pfam" id="PF00899">
    <property type="entry name" value="ThiF"/>
    <property type="match status" value="1"/>
</dbReference>
<dbReference type="RefSeq" id="WP_132627574.1">
    <property type="nucleotide sequence ID" value="NZ_SMLD01000001.1"/>
</dbReference>
<evidence type="ECO:0000313" key="2">
    <source>
        <dbReference type="EMBL" id="TDE60309.1"/>
    </source>
</evidence>
<dbReference type="GO" id="GO:0008146">
    <property type="term" value="F:sulfotransferase activity"/>
    <property type="evidence" value="ECO:0007669"/>
    <property type="project" value="TreeGrafter"/>
</dbReference>
<dbReference type="AlphaFoldDB" id="A0A4R5FYM4"/>
<dbReference type="Proteomes" id="UP000295136">
    <property type="component" value="Unassembled WGS sequence"/>
</dbReference>
<dbReference type="GO" id="GO:0008641">
    <property type="term" value="F:ubiquitin-like modifier activating enzyme activity"/>
    <property type="evidence" value="ECO:0007669"/>
    <property type="project" value="InterPro"/>
</dbReference>
<dbReference type="PANTHER" id="PTHR10953:SF102">
    <property type="entry name" value="ADENYLYLTRANSFERASE AND SULFURTRANSFERASE MOCS3"/>
    <property type="match status" value="1"/>
</dbReference>
<name>A0A4R5FYM4_9ACTN</name>
<accession>A0A4R5FYM4</accession>
<evidence type="ECO:0000313" key="3">
    <source>
        <dbReference type="Proteomes" id="UP000295136"/>
    </source>
</evidence>
<comment type="caution">
    <text evidence="2">The sequence shown here is derived from an EMBL/GenBank/DDBJ whole genome shotgun (WGS) entry which is preliminary data.</text>
</comment>
<organism evidence="2 3">
    <name type="scientific">Nonomuraea mesophila</name>
    <dbReference type="NCBI Taxonomy" id="2530382"/>
    <lineage>
        <taxon>Bacteria</taxon>
        <taxon>Bacillati</taxon>
        <taxon>Actinomycetota</taxon>
        <taxon>Actinomycetes</taxon>
        <taxon>Streptosporangiales</taxon>
        <taxon>Streptosporangiaceae</taxon>
        <taxon>Nonomuraea</taxon>
    </lineage>
</organism>
<gene>
    <name evidence="2" type="ORF">E1295_00225</name>
</gene>
<dbReference type="GO" id="GO:0004792">
    <property type="term" value="F:thiosulfate-cyanide sulfurtransferase activity"/>
    <property type="evidence" value="ECO:0007669"/>
    <property type="project" value="TreeGrafter"/>
</dbReference>
<dbReference type="Gene3D" id="3.90.930.60">
    <property type="match status" value="1"/>
</dbReference>
<dbReference type="InterPro" id="IPR045886">
    <property type="entry name" value="ThiF/MoeB/HesA"/>
</dbReference>
<dbReference type="GO" id="GO:0005829">
    <property type="term" value="C:cytosol"/>
    <property type="evidence" value="ECO:0007669"/>
    <property type="project" value="TreeGrafter"/>
</dbReference>
<dbReference type="InterPro" id="IPR035985">
    <property type="entry name" value="Ubiquitin-activating_enz"/>
</dbReference>
<dbReference type="InterPro" id="IPR000594">
    <property type="entry name" value="ThiF_NAD_FAD-bd"/>
</dbReference>
<dbReference type="GO" id="GO:0016779">
    <property type="term" value="F:nucleotidyltransferase activity"/>
    <property type="evidence" value="ECO:0007669"/>
    <property type="project" value="TreeGrafter"/>
</dbReference>
<proteinExistence type="predicted"/>
<keyword evidence="3" id="KW-1185">Reference proteome</keyword>
<dbReference type="EMBL" id="SMLD01000001">
    <property type="protein sequence ID" value="TDE60309.1"/>
    <property type="molecule type" value="Genomic_DNA"/>
</dbReference>
<dbReference type="Gene3D" id="3.40.50.720">
    <property type="entry name" value="NAD(P)-binding Rossmann-like Domain"/>
    <property type="match status" value="1"/>
</dbReference>
<feature type="domain" description="THIF-type NAD/FAD binding fold" evidence="1">
    <location>
        <begin position="125"/>
        <end position="327"/>
    </location>
</feature>
<sequence>MELPRVKTPHTPARTASGNIRLGGWIYTIASETADPQGWIWAMLELLDGTRTIPEIVAKMSERFPEFTREELRDGLEQLMSTGYLEDAAKPPPAELTASELDRYSRSAALYEWMDLRPGSTRWDPQVALRRANVVLVGVGGTGGSAALALVASGVGRLHCVEPDVVEVSNLNRQILYGERDVGRPKVEAAVEHLRDLNSGVEVTGERAEIRGPEDFARVCAGRNLLVLAGDRPAEIRSWANAACLMSGVPWVHAVYYGPQVTIGTFRPGTGPCYECVRVTDEQRQERTAYLPAHGPQTHAANAVSAMMSGTMLAHAAMSLITGAPRLPGNAISALNLAAPDHAFTVTADGPRTDCLACAGAG</sequence>
<protein>
    <submittedName>
        <fullName evidence="2">Dinucleotide-utilizing protein</fullName>
    </submittedName>
</protein>